<dbReference type="SUPFAM" id="SSF54373">
    <property type="entry name" value="FAD-linked reductases, C-terminal domain"/>
    <property type="match status" value="1"/>
</dbReference>
<dbReference type="RefSeq" id="WP_006584338.1">
    <property type="nucleotide sequence ID" value="NZ_CM001377.1"/>
</dbReference>
<dbReference type="InterPro" id="IPR006076">
    <property type="entry name" value="FAD-dep_OxRdtase"/>
</dbReference>
<dbReference type="PANTHER" id="PTHR13847:SF287">
    <property type="entry name" value="FAD-DEPENDENT OXIDOREDUCTASE DOMAIN-CONTAINING PROTEIN 1"/>
    <property type="match status" value="1"/>
</dbReference>
<accession>H0UR07</accession>
<dbReference type="EMBL" id="CM001377">
    <property type="protein sequence ID" value="EHM10844.1"/>
    <property type="molecule type" value="Genomic_DNA"/>
</dbReference>
<evidence type="ECO:0000259" key="2">
    <source>
        <dbReference type="Pfam" id="PF01266"/>
    </source>
</evidence>
<dbReference type="Pfam" id="PF01266">
    <property type="entry name" value="DAO"/>
    <property type="match status" value="1"/>
</dbReference>
<dbReference type="InterPro" id="IPR036188">
    <property type="entry name" value="FAD/NAD-bd_sf"/>
</dbReference>
<dbReference type="HOGENOM" id="CLU_007884_4_1_0"/>
<dbReference type="OrthoDB" id="9794226at2"/>
<dbReference type="SUPFAM" id="SSF51905">
    <property type="entry name" value="FAD/NAD(P)-binding domain"/>
    <property type="match status" value="1"/>
</dbReference>
<dbReference type="Gene3D" id="3.30.9.10">
    <property type="entry name" value="D-Amino Acid Oxidase, subunit A, domain 2"/>
    <property type="match status" value="1"/>
</dbReference>
<dbReference type="GO" id="GO:0016491">
    <property type="term" value="F:oxidoreductase activity"/>
    <property type="evidence" value="ECO:0007669"/>
    <property type="project" value="UniProtKB-KW"/>
</dbReference>
<dbReference type="STRING" id="926567.TheveDRAFT_1726"/>
<organism evidence="3 4">
    <name type="scientific">Thermanaerovibrio velox DSM 12556</name>
    <dbReference type="NCBI Taxonomy" id="926567"/>
    <lineage>
        <taxon>Bacteria</taxon>
        <taxon>Thermotogati</taxon>
        <taxon>Synergistota</taxon>
        <taxon>Synergistia</taxon>
        <taxon>Synergistales</taxon>
        <taxon>Synergistaceae</taxon>
        <taxon>Thermanaerovibrio</taxon>
    </lineage>
</organism>
<dbReference type="eggNOG" id="COG0665">
    <property type="taxonomic scope" value="Bacteria"/>
</dbReference>
<proteinExistence type="predicted"/>
<evidence type="ECO:0000256" key="1">
    <source>
        <dbReference type="ARBA" id="ARBA00023002"/>
    </source>
</evidence>
<name>H0UR07_9BACT</name>
<dbReference type="PANTHER" id="PTHR13847">
    <property type="entry name" value="SARCOSINE DEHYDROGENASE-RELATED"/>
    <property type="match status" value="1"/>
</dbReference>
<protein>
    <submittedName>
        <fullName evidence="3">Glycine/D-amino acid oxidase, deaminating</fullName>
    </submittedName>
</protein>
<dbReference type="Proteomes" id="UP000005730">
    <property type="component" value="Chromosome"/>
</dbReference>
<keyword evidence="1" id="KW-0560">Oxidoreductase</keyword>
<keyword evidence="4" id="KW-1185">Reference proteome</keyword>
<gene>
    <name evidence="3" type="ORF">TheveDRAFT_1726</name>
</gene>
<dbReference type="GO" id="GO:0005737">
    <property type="term" value="C:cytoplasm"/>
    <property type="evidence" value="ECO:0007669"/>
    <property type="project" value="TreeGrafter"/>
</dbReference>
<evidence type="ECO:0000313" key="3">
    <source>
        <dbReference type="EMBL" id="EHM10844.1"/>
    </source>
</evidence>
<evidence type="ECO:0000313" key="4">
    <source>
        <dbReference type="Proteomes" id="UP000005730"/>
    </source>
</evidence>
<sequence>MGKSGGDVIVVGGGVHGCSAAYELAKAGFKVTLFEGRYLSAGGSGRSAAGIRQHFGTEVNCRLAMYNVQVFRNLQEELRCPLDLEFTQWGYLWVAYTDRSLGQLRLNVELQNSLGIPSEILDPEEIRSRWGYLKLDGVIGGAFCAEDGHINPHGLTIGYAEAAKRHGALVMMKSPVDRVLVRGDRVAGVSVMGEEWHAPVVLLAAGPWSAPLAASAGVELPVAAERHQILVTEPVEPFGCPMVLCLDDGAYFKQCPNGTFLIGRDDPLEPKTCEVQVSPGFLEGVCRSVLQRMPILKGVRVVRQWSGPYDITPDRQAIIDWTPVEGLMVNCGWSGHGLQFAPSGGRLVREMLQGVPTFVDIRPFRLSRFEEGDLFPEPACI</sequence>
<reference evidence="3 4" key="1">
    <citation type="submission" date="2011-10" db="EMBL/GenBank/DDBJ databases">
        <title>The Noncontiguous Finished genome of Thermanaerovibrio velox DSM 12556.</title>
        <authorList>
            <consortium name="US DOE Joint Genome Institute (JGI-PGF)"/>
            <person name="Lucas S."/>
            <person name="Copeland A."/>
            <person name="Lapidus A."/>
            <person name="Glavina del Rio T."/>
            <person name="Dalin E."/>
            <person name="Tice H."/>
            <person name="Bruce D."/>
            <person name="Goodwin L."/>
            <person name="Pitluck S."/>
            <person name="Peters L."/>
            <person name="Mikhailova N."/>
            <person name="Teshima H."/>
            <person name="Kyrpides N."/>
            <person name="Mavromatis K."/>
            <person name="Ivanova N."/>
            <person name="Markowitz V."/>
            <person name="Cheng J.-F."/>
            <person name="Hugenholtz P."/>
            <person name="Woyke T."/>
            <person name="Wu D."/>
            <person name="Spring S."/>
            <person name="Brambilla E.-M."/>
            <person name="Klenk H.-P."/>
            <person name="Eisen J.A."/>
        </authorList>
    </citation>
    <scope>NUCLEOTIDE SEQUENCE [LARGE SCALE GENOMIC DNA]</scope>
    <source>
        <strain evidence="3 4">DSM 12556</strain>
    </source>
</reference>
<dbReference type="AlphaFoldDB" id="H0UR07"/>
<feature type="domain" description="FAD dependent oxidoreductase" evidence="2">
    <location>
        <begin position="7"/>
        <end position="350"/>
    </location>
</feature>
<dbReference type="Gene3D" id="3.50.50.60">
    <property type="entry name" value="FAD/NAD(P)-binding domain"/>
    <property type="match status" value="1"/>
</dbReference>